<dbReference type="Proteomes" id="UP000557307">
    <property type="component" value="Unassembled WGS sequence"/>
</dbReference>
<protein>
    <submittedName>
        <fullName evidence="2">Thiol-disulfide isomerase/thioredoxin</fullName>
    </submittedName>
</protein>
<organism evidence="2 3">
    <name type="scientific">Rhabdobacter roseus</name>
    <dbReference type="NCBI Taxonomy" id="1655419"/>
    <lineage>
        <taxon>Bacteria</taxon>
        <taxon>Pseudomonadati</taxon>
        <taxon>Bacteroidota</taxon>
        <taxon>Cytophagia</taxon>
        <taxon>Cytophagales</taxon>
        <taxon>Cytophagaceae</taxon>
        <taxon>Rhabdobacter</taxon>
    </lineage>
</organism>
<sequence>MIYFRVVLFLSYFLLPGEGTFLNPVKNGPLYVQNPAQGSFSQTTQKGQAATRLTVWLFMDPECPVCQGYTRTLKELYEKYQTQGVEFRAVYPTYTLKKKDIRRFHGSYQLPFAGQKDKGAALADRFDATVTPEAILTDPLGRIIYRGAIDNWYYALGKNRPAVTEHYLRDALEATLQGQPVLPARTQAVGCLINR</sequence>
<dbReference type="GO" id="GO:0016209">
    <property type="term" value="F:antioxidant activity"/>
    <property type="evidence" value="ECO:0007669"/>
    <property type="project" value="InterPro"/>
</dbReference>
<feature type="domain" description="Thioredoxin" evidence="1">
    <location>
        <begin position="22"/>
        <end position="177"/>
    </location>
</feature>
<keyword evidence="2" id="KW-0413">Isomerase</keyword>
<gene>
    <name evidence="2" type="ORF">HNQ92_000822</name>
</gene>
<evidence type="ECO:0000313" key="2">
    <source>
        <dbReference type="EMBL" id="MBB5282701.1"/>
    </source>
</evidence>
<dbReference type="InterPro" id="IPR013766">
    <property type="entry name" value="Thioredoxin_domain"/>
</dbReference>
<proteinExistence type="predicted"/>
<dbReference type="InterPro" id="IPR036249">
    <property type="entry name" value="Thioredoxin-like_sf"/>
</dbReference>
<comment type="caution">
    <text evidence="2">The sequence shown here is derived from an EMBL/GenBank/DDBJ whole genome shotgun (WGS) entry which is preliminary data.</text>
</comment>
<dbReference type="GO" id="GO:0016491">
    <property type="term" value="F:oxidoreductase activity"/>
    <property type="evidence" value="ECO:0007669"/>
    <property type="project" value="InterPro"/>
</dbReference>
<dbReference type="GO" id="GO:0016853">
    <property type="term" value="F:isomerase activity"/>
    <property type="evidence" value="ECO:0007669"/>
    <property type="project" value="UniProtKB-KW"/>
</dbReference>
<dbReference type="PANTHER" id="PTHR43640">
    <property type="entry name" value="OS07G0260300 PROTEIN"/>
    <property type="match status" value="1"/>
</dbReference>
<reference evidence="2 3" key="1">
    <citation type="submission" date="2020-08" db="EMBL/GenBank/DDBJ databases">
        <title>Genomic Encyclopedia of Type Strains, Phase IV (KMG-IV): sequencing the most valuable type-strain genomes for metagenomic binning, comparative biology and taxonomic classification.</title>
        <authorList>
            <person name="Goeker M."/>
        </authorList>
    </citation>
    <scope>NUCLEOTIDE SEQUENCE [LARGE SCALE GENOMIC DNA]</scope>
    <source>
        <strain evidence="2 3">DSM 105074</strain>
    </source>
</reference>
<dbReference type="PROSITE" id="PS51352">
    <property type="entry name" value="THIOREDOXIN_2"/>
    <property type="match status" value="1"/>
</dbReference>
<dbReference type="InterPro" id="IPR047262">
    <property type="entry name" value="PRX-like1"/>
</dbReference>
<dbReference type="EMBL" id="JACHGF010000001">
    <property type="protein sequence ID" value="MBB5282701.1"/>
    <property type="molecule type" value="Genomic_DNA"/>
</dbReference>
<dbReference type="InterPro" id="IPR000866">
    <property type="entry name" value="AhpC/TSA"/>
</dbReference>
<evidence type="ECO:0000313" key="3">
    <source>
        <dbReference type="Proteomes" id="UP000557307"/>
    </source>
</evidence>
<dbReference type="SUPFAM" id="SSF52833">
    <property type="entry name" value="Thioredoxin-like"/>
    <property type="match status" value="1"/>
</dbReference>
<dbReference type="RefSeq" id="WP_184171283.1">
    <property type="nucleotide sequence ID" value="NZ_JACHGF010000001.1"/>
</dbReference>
<dbReference type="AlphaFoldDB" id="A0A840THG0"/>
<dbReference type="Gene3D" id="3.40.30.10">
    <property type="entry name" value="Glutaredoxin"/>
    <property type="match status" value="1"/>
</dbReference>
<evidence type="ECO:0000259" key="1">
    <source>
        <dbReference type="PROSITE" id="PS51352"/>
    </source>
</evidence>
<name>A0A840THG0_9BACT</name>
<accession>A0A840THG0</accession>
<keyword evidence="3" id="KW-1185">Reference proteome</keyword>
<dbReference type="PANTHER" id="PTHR43640:SF1">
    <property type="entry name" value="THIOREDOXIN-DEPENDENT PEROXIREDOXIN"/>
    <property type="match status" value="1"/>
</dbReference>
<dbReference type="Pfam" id="PF00578">
    <property type="entry name" value="AhpC-TSA"/>
    <property type="match status" value="1"/>
</dbReference>